<dbReference type="Proteomes" id="UP000249620">
    <property type="component" value="Unassembled WGS sequence"/>
</dbReference>
<proteinExistence type="predicted"/>
<organism evidence="2 3">
    <name type="scientific">Flavobacterium aquaticum</name>
    <dbReference type="NCBI Taxonomy" id="1236486"/>
    <lineage>
        <taxon>Bacteria</taxon>
        <taxon>Pseudomonadati</taxon>
        <taxon>Bacteroidota</taxon>
        <taxon>Flavobacteriia</taxon>
        <taxon>Flavobacteriales</taxon>
        <taxon>Flavobacteriaceae</taxon>
        <taxon>Flavobacterium</taxon>
    </lineage>
</organism>
<name>A0A327YVW5_9FLAO</name>
<dbReference type="EMBL" id="QLMI01000001">
    <property type="protein sequence ID" value="RAK25374.1"/>
    <property type="molecule type" value="Genomic_DNA"/>
</dbReference>
<keyword evidence="1" id="KW-0472">Membrane</keyword>
<feature type="transmembrane region" description="Helical" evidence="1">
    <location>
        <begin position="78"/>
        <end position="97"/>
    </location>
</feature>
<protein>
    <submittedName>
        <fullName evidence="2">Uncharacterized protein</fullName>
    </submittedName>
</protein>
<gene>
    <name evidence="2" type="ORF">B0I03_101548</name>
</gene>
<dbReference type="AlphaFoldDB" id="A0A327YVW5"/>
<reference evidence="2 3" key="1">
    <citation type="submission" date="2018-06" db="EMBL/GenBank/DDBJ databases">
        <title>Genomic Encyclopedia of Type Strains, Phase III (KMG-III): the genomes of soil and plant-associated and newly described type strains.</title>
        <authorList>
            <person name="Whitman W."/>
        </authorList>
    </citation>
    <scope>NUCLEOTIDE SEQUENCE [LARGE SCALE GENOMIC DNA]</scope>
    <source>
        <strain evidence="2 3">CGMCC 1.12398</strain>
    </source>
</reference>
<feature type="transmembrane region" description="Helical" evidence="1">
    <location>
        <begin position="12"/>
        <end position="32"/>
    </location>
</feature>
<keyword evidence="1" id="KW-0812">Transmembrane</keyword>
<evidence type="ECO:0000313" key="3">
    <source>
        <dbReference type="Proteomes" id="UP000249620"/>
    </source>
</evidence>
<feature type="transmembrane region" description="Helical" evidence="1">
    <location>
        <begin position="44"/>
        <end position="66"/>
    </location>
</feature>
<accession>A0A327YVW5</accession>
<comment type="caution">
    <text evidence="2">The sequence shown here is derived from an EMBL/GenBank/DDBJ whole genome shotgun (WGS) entry which is preliminary data.</text>
</comment>
<sequence length="99" mass="11376">MEKDFLKLPLSTQMAIASFVIGSLLLVLHFVFKDSDMIIPIGIYYVLIAFLVNGLMLLKLIIDWIIEPLNRSKIERQALILFANVPISFVYFLIVIYTL</sequence>
<keyword evidence="3" id="KW-1185">Reference proteome</keyword>
<evidence type="ECO:0000256" key="1">
    <source>
        <dbReference type="SAM" id="Phobius"/>
    </source>
</evidence>
<evidence type="ECO:0000313" key="2">
    <source>
        <dbReference type="EMBL" id="RAK25374.1"/>
    </source>
</evidence>
<keyword evidence="1" id="KW-1133">Transmembrane helix</keyword>